<comment type="catalytic activity">
    <reaction evidence="6 10">
        <text>L-methionyl-[protein] + [thioredoxin]-disulfide + H2O = L-methionyl-(S)-S-oxide-[protein] + [thioredoxin]-dithiol</text>
        <dbReference type="Rhea" id="RHEA:14217"/>
        <dbReference type="Rhea" id="RHEA-COMP:10698"/>
        <dbReference type="Rhea" id="RHEA-COMP:10700"/>
        <dbReference type="Rhea" id="RHEA-COMP:12313"/>
        <dbReference type="Rhea" id="RHEA-COMP:12315"/>
        <dbReference type="ChEBI" id="CHEBI:15377"/>
        <dbReference type="ChEBI" id="CHEBI:16044"/>
        <dbReference type="ChEBI" id="CHEBI:29950"/>
        <dbReference type="ChEBI" id="CHEBI:44120"/>
        <dbReference type="ChEBI" id="CHEBI:50058"/>
        <dbReference type="EC" id="1.8.4.11"/>
    </reaction>
</comment>
<feature type="active site" evidence="10">
    <location>
        <position position="228"/>
    </location>
</feature>
<dbReference type="GO" id="GO:0005737">
    <property type="term" value="C:cytoplasm"/>
    <property type="evidence" value="ECO:0007669"/>
    <property type="project" value="TreeGrafter"/>
</dbReference>
<evidence type="ECO:0000256" key="10">
    <source>
        <dbReference type="HAMAP-Rule" id="MF_01401"/>
    </source>
</evidence>
<name>A0A0T7ANR0_PREIN</name>
<evidence type="ECO:0000256" key="4">
    <source>
        <dbReference type="ARBA" id="ARBA00023268"/>
    </source>
</evidence>
<sequence length="386" mass="43466">MMKKHLNTTTAFSPFISSLMAHRKITGTFRLLLPLLALLFTAVGASCSNNTKSATQESGDSIINKSNMTTRTFTRPDDATLRRQLTAEQYAVTQQAATERPFTNQYDNEFRPGIYVDITTGEPLFSSTDKYDSGCGWPAFSKPIDKRLVVEKADNSHGMQRTEVKSRTGNAHLGHVFNDGPSDKGGLRYCINSASLRFVPLAEMEKEGYGEYTKLVRREKEIYVAGGCFWGTEHYIKQVKGVLSTEVGYANGNTKNPTYKEVCTDATGFAEAVHIKYDPDVVSLDFLVKLYFVSIDPTSHNQQGNDRGSQYRTGVYYTDPADRAVIKKVFDAEERKHSVPLEVELLPLKNFYPAEEYHQDYLEKNPTGYCHLPSSLFEYARKAKQR</sequence>
<evidence type="ECO:0000256" key="9">
    <source>
        <dbReference type="HAMAP-Rule" id="MF_01400"/>
    </source>
</evidence>
<evidence type="ECO:0000256" key="1">
    <source>
        <dbReference type="ARBA" id="ARBA00008076"/>
    </source>
</evidence>
<gene>
    <name evidence="9" type="primary">msrB</name>
    <name evidence="10" type="synonym">msrA</name>
    <name evidence="12" type="ORF">PIOMA14_II_0159</name>
</gene>
<dbReference type="EC" id="1.8.4.11" evidence="10"/>
<dbReference type="NCBIfam" id="NF004042">
    <property type="entry name" value="PRK05550.1"/>
    <property type="match status" value="1"/>
</dbReference>
<comment type="catalytic activity">
    <reaction evidence="7 9">
        <text>L-methionyl-[protein] + [thioredoxin]-disulfide + H2O = L-methionyl-(R)-S-oxide-[protein] + [thioredoxin]-dithiol</text>
        <dbReference type="Rhea" id="RHEA:24164"/>
        <dbReference type="Rhea" id="RHEA-COMP:10698"/>
        <dbReference type="Rhea" id="RHEA-COMP:10700"/>
        <dbReference type="Rhea" id="RHEA-COMP:12313"/>
        <dbReference type="Rhea" id="RHEA-COMP:12314"/>
        <dbReference type="ChEBI" id="CHEBI:15377"/>
        <dbReference type="ChEBI" id="CHEBI:16044"/>
        <dbReference type="ChEBI" id="CHEBI:29950"/>
        <dbReference type="ChEBI" id="CHEBI:45764"/>
        <dbReference type="ChEBI" id="CHEBI:50058"/>
        <dbReference type="EC" id="1.8.4.12"/>
    </reaction>
</comment>
<dbReference type="InterPro" id="IPR036509">
    <property type="entry name" value="Met_Sox_Rdtase_MsrA_sf"/>
</dbReference>
<dbReference type="GO" id="GO:0033743">
    <property type="term" value="F:peptide-methionine (R)-S-oxide reductase activity"/>
    <property type="evidence" value="ECO:0007669"/>
    <property type="project" value="UniProtKB-UniRule"/>
</dbReference>
<dbReference type="AlphaFoldDB" id="A0A0T7ANR0"/>
<comment type="similarity">
    <text evidence="1">In the C-terminal section; belongs to the MsrB Met sulfoxide reductase family.</text>
</comment>
<organism evidence="12 13">
    <name type="scientific">Prevotella intermedia</name>
    <dbReference type="NCBI Taxonomy" id="28131"/>
    <lineage>
        <taxon>Bacteria</taxon>
        <taxon>Pseudomonadati</taxon>
        <taxon>Bacteroidota</taxon>
        <taxon>Bacteroidia</taxon>
        <taxon>Bacteroidales</taxon>
        <taxon>Prevotellaceae</taxon>
        <taxon>Prevotella</taxon>
    </lineage>
</organism>
<evidence type="ECO:0000313" key="13">
    <source>
        <dbReference type="Proteomes" id="UP000217431"/>
    </source>
</evidence>
<accession>A0A0T7ANR0</accession>
<dbReference type="Pfam" id="PF01625">
    <property type="entry name" value="PMSR"/>
    <property type="match status" value="1"/>
</dbReference>
<dbReference type="Gene3D" id="3.30.1060.10">
    <property type="entry name" value="Peptide methionine sulphoxide reductase MsrA"/>
    <property type="match status" value="1"/>
</dbReference>
<feature type="domain" description="MsrB" evidence="11">
    <location>
        <begin position="78"/>
        <end position="201"/>
    </location>
</feature>
<dbReference type="Proteomes" id="UP000217431">
    <property type="component" value="Chromosome II"/>
</dbReference>
<dbReference type="PANTHER" id="PTHR10173:SF59">
    <property type="entry name" value="PEPTIDE METHIONINE SULFOXIDE REDUCTASE MSRA_MSRB"/>
    <property type="match status" value="1"/>
</dbReference>
<evidence type="ECO:0000256" key="6">
    <source>
        <dbReference type="ARBA" id="ARBA00047806"/>
    </source>
</evidence>
<dbReference type="NCBIfam" id="TIGR00357">
    <property type="entry name" value="peptide-methionine (R)-S-oxide reductase MsrB"/>
    <property type="match status" value="1"/>
</dbReference>
<comment type="catalytic activity">
    <reaction evidence="8 10">
        <text>[thioredoxin]-disulfide + L-methionine + H2O = L-methionine (S)-S-oxide + [thioredoxin]-dithiol</text>
        <dbReference type="Rhea" id="RHEA:19993"/>
        <dbReference type="Rhea" id="RHEA-COMP:10698"/>
        <dbReference type="Rhea" id="RHEA-COMP:10700"/>
        <dbReference type="ChEBI" id="CHEBI:15377"/>
        <dbReference type="ChEBI" id="CHEBI:29950"/>
        <dbReference type="ChEBI" id="CHEBI:50058"/>
        <dbReference type="ChEBI" id="CHEBI:57844"/>
        <dbReference type="ChEBI" id="CHEBI:58772"/>
        <dbReference type="EC" id="1.8.4.11"/>
    </reaction>
</comment>
<dbReference type="SUPFAM" id="SSF55068">
    <property type="entry name" value="Peptide methionine sulfoxide reductase"/>
    <property type="match status" value="1"/>
</dbReference>
<dbReference type="PROSITE" id="PS51790">
    <property type="entry name" value="MSRB"/>
    <property type="match status" value="1"/>
</dbReference>
<evidence type="ECO:0000313" key="12">
    <source>
        <dbReference type="EMBL" id="BAU18664.1"/>
    </source>
</evidence>
<dbReference type="GO" id="GO:0006979">
    <property type="term" value="P:response to oxidative stress"/>
    <property type="evidence" value="ECO:0007669"/>
    <property type="project" value="InterPro"/>
</dbReference>
<keyword evidence="3 9" id="KW-0560">Oxidoreductase</keyword>
<keyword evidence="4" id="KW-0511">Multifunctional enzyme</keyword>
<dbReference type="GO" id="GO:0008113">
    <property type="term" value="F:peptide-methionine (S)-S-oxide reductase activity"/>
    <property type="evidence" value="ECO:0007669"/>
    <property type="project" value="UniProtKB-UniRule"/>
</dbReference>
<dbReference type="GO" id="GO:0030091">
    <property type="term" value="P:protein repair"/>
    <property type="evidence" value="ECO:0007669"/>
    <property type="project" value="InterPro"/>
</dbReference>
<evidence type="ECO:0000256" key="8">
    <source>
        <dbReference type="ARBA" id="ARBA00048782"/>
    </source>
</evidence>
<evidence type="ECO:0000256" key="7">
    <source>
        <dbReference type="ARBA" id="ARBA00048488"/>
    </source>
</evidence>
<dbReference type="EC" id="1.8.4.12" evidence="9"/>
<dbReference type="SUPFAM" id="SSF51316">
    <property type="entry name" value="Mss4-like"/>
    <property type="match status" value="1"/>
</dbReference>
<comment type="similarity">
    <text evidence="9">Belongs to the MsrB Met sulfoxide reductase family.</text>
</comment>
<reference evidence="12 13" key="1">
    <citation type="journal article" date="2016" name="DNA Res.">
        <title>The complete genome sequencing of Prevotella intermedia strain OMA14 and a subsequent fine-scale, intra-species genomic comparison reveal an unusual amplification of conjugative and mobile transposons and identify a novel Prevotella-lineage-specific repeat.</title>
        <authorList>
            <person name="Naito M."/>
            <person name="Ogura Y."/>
            <person name="Itoh T."/>
            <person name="Shoji M."/>
            <person name="Okamoto M."/>
            <person name="Hayashi T."/>
            <person name="Nakayama K."/>
        </authorList>
    </citation>
    <scope>NUCLEOTIDE SEQUENCE [LARGE SCALE GENOMIC DNA]</scope>
    <source>
        <strain evidence="12 13">OMA14</strain>
    </source>
</reference>
<comment type="similarity">
    <text evidence="2">In the N-terminal section; belongs to the MsrA Met sulfoxide reductase family.</text>
</comment>
<dbReference type="InterPro" id="IPR002569">
    <property type="entry name" value="Met_Sox_Rdtase_MsrA_dom"/>
</dbReference>
<dbReference type="GO" id="GO:0033744">
    <property type="term" value="F:L-methionine:thioredoxin-disulfide S-oxidoreductase activity"/>
    <property type="evidence" value="ECO:0007669"/>
    <property type="project" value="RHEA"/>
</dbReference>
<proteinExistence type="inferred from homology"/>
<dbReference type="Gene3D" id="2.170.150.20">
    <property type="entry name" value="Peptide methionine sulfoxide reductase"/>
    <property type="match status" value="1"/>
</dbReference>
<feature type="active site" description="Nucleophile" evidence="9">
    <location>
        <position position="190"/>
    </location>
</feature>
<comment type="caution">
    <text evidence="9">Lacks conserved residue(s) required for the propagation of feature annotation.</text>
</comment>
<comment type="function">
    <text evidence="5 10">Has an important function as a repair enzyme for proteins that have been inactivated by oxidation. Catalyzes the reversible oxidation-reduction of methionine sulfoxide in proteins to methionine.</text>
</comment>
<dbReference type="EMBL" id="AP014598">
    <property type="protein sequence ID" value="BAU18664.1"/>
    <property type="molecule type" value="Genomic_DNA"/>
</dbReference>
<dbReference type="NCBIfam" id="TIGR00401">
    <property type="entry name" value="msrA"/>
    <property type="match status" value="1"/>
</dbReference>
<dbReference type="FunFam" id="2.170.150.20:FF:000003">
    <property type="entry name" value="Peptide methionine sulfoxide reductase MsrB"/>
    <property type="match status" value="1"/>
</dbReference>
<dbReference type="HAMAP" id="MF_01401">
    <property type="entry name" value="MsrA"/>
    <property type="match status" value="1"/>
</dbReference>
<dbReference type="HAMAP" id="MF_01400">
    <property type="entry name" value="MsrB"/>
    <property type="match status" value="1"/>
</dbReference>
<dbReference type="InterPro" id="IPR028427">
    <property type="entry name" value="Met_Sox_Rdtase_MsrB"/>
</dbReference>
<evidence type="ECO:0000256" key="3">
    <source>
        <dbReference type="ARBA" id="ARBA00023002"/>
    </source>
</evidence>
<dbReference type="Pfam" id="PF01641">
    <property type="entry name" value="SelR"/>
    <property type="match status" value="1"/>
</dbReference>
<evidence type="ECO:0000259" key="11">
    <source>
        <dbReference type="PROSITE" id="PS51790"/>
    </source>
</evidence>
<dbReference type="InterPro" id="IPR002579">
    <property type="entry name" value="Met_Sox_Rdtase_MsrB_dom"/>
</dbReference>
<comment type="similarity">
    <text evidence="10">Belongs to the MsrA Met sulfoxide reductase family.</text>
</comment>
<evidence type="ECO:0000256" key="5">
    <source>
        <dbReference type="ARBA" id="ARBA00024679"/>
    </source>
</evidence>
<dbReference type="InterPro" id="IPR011057">
    <property type="entry name" value="Mss4-like_sf"/>
</dbReference>
<dbReference type="PANTHER" id="PTHR10173">
    <property type="entry name" value="METHIONINE SULFOXIDE REDUCTASE"/>
    <property type="match status" value="1"/>
</dbReference>
<evidence type="ECO:0000256" key="2">
    <source>
        <dbReference type="ARBA" id="ARBA00011017"/>
    </source>
</evidence>
<dbReference type="STRING" id="28131.BWX40_10785"/>
<protein>
    <recommendedName>
        <fullName evidence="9 10">Multifunctional fusion protein</fullName>
    </recommendedName>
    <domain>
        <recommendedName>
            <fullName evidence="10">Peptide methionine sulfoxide reductase MsrA</fullName>
            <shortName evidence="10">Protein-methionine-S-oxide reductase</shortName>
            <ecNumber evidence="10">1.8.4.11</ecNumber>
        </recommendedName>
        <alternativeName>
            <fullName evidence="10">Peptide-methionine (S)-S-oxide reductase</fullName>
            <shortName evidence="10">Peptide Met(O) reductase</shortName>
        </alternativeName>
    </domain>
    <domain>
        <recommendedName>
            <fullName evidence="9">Peptide methionine sulfoxide reductase MsrB</fullName>
            <ecNumber evidence="9">1.8.4.12</ecNumber>
        </recommendedName>
        <alternativeName>
            <fullName evidence="9">Peptide-methionine (R)-S-oxide reductase</fullName>
        </alternativeName>
    </domain>
</protein>